<accession>D1YWE4</accession>
<dbReference type="NCBIfam" id="TIGR01549">
    <property type="entry name" value="HAD-SF-IA-v1"/>
    <property type="match status" value="1"/>
</dbReference>
<dbReference type="Pfam" id="PF13419">
    <property type="entry name" value="HAD_2"/>
    <property type="match status" value="1"/>
</dbReference>
<gene>
    <name evidence="6" type="ordered locus">MCP_0694</name>
</gene>
<dbReference type="GeneID" id="8680743"/>
<dbReference type="InParanoid" id="D1YWE4"/>
<comment type="cofactor">
    <cofactor evidence="1">
        <name>Mg(2+)</name>
        <dbReference type="ChEBI" id="CHEBI:18420"/>
    </cofactor>
</comment>
<dbReference type="EMBL" id="AP011532">
    <property type="protein sequence ID" value="BAI60766.1"/>
    <property type="molecule type" value="Genomic_DNA"/>
</dbReference>
<dbReference type="Gene3D" id="1.20.120.710">
    <property type="entry name" value="Haloacid dehalogenase hydrolase-like domain"/>
    <property type="match status" value="1"/>
</dbReference>
<keyword evidence="7" id="KW-1185">Reference proteome</keyword>
<dbReference type="InterPro" id="IPR006439">
    <property type="entry name" value="HAD-SF_hydro_IA"/>
</dbReference>
<name>D1YWE4_METPS</name>
<dbReference type="InterPro" id="IPR023214">
    <property type="entry name" value="HAD_sf"/>
</dbReference>
<evidence type="ECO:0000256" key="4">
    <source>
        <dbReference type="ARBA" id="ARBA00022801"/>
    </source>
</evidence>
<dbReference type="KEGG" id="mpd:MCP_0694"/>
<dbReference type="Proteomes" id="UP000001882">
    <property type="component" value="Chromosome"/>
</dbReference>
<keyword evidence="5" id="KW-0460">Magnesium</keyword>
<evidence type="ECO:0000256" key="1">
    <source>
        <dbReference type="ARBA" id="ARBA00001946"/>
    </source>
</evidence>
<dbReference type="PANTHER" id="PTHR46470:SF2">
    <property type="entry name" value="GLYCERALDEHYDE 3-PHOSPHATE PHOSPHATASE"/>
    <property type="match status" value="1"/>
</dbReference>
<dbReference type="RefSeq" id="WP_012899446.1">
    <property type="nucleotide sequence ID" value="NC_013665.1"/>
</dbReference>
<reference evidence="7" key="3">
    <citation type="journal article" date="2011" name="PLoS ONE">
        <title>Genome sequence of a mesophilic hydrogenotrophic methanogen Methanocella paludicola, the first cultivated representative of the order Methanocellales.</title>
        <authorList>
            <person name="Sakai S."/>
            <person name="Takaki Y."/>
            <person name="Shimamura S."/>
            <person name="Sekine M."/>
            <person name="Tajima T."/>
            <person name="Kosugi H."/>
            <person name="Ichikawa N."/>
            <person name="Tasumi E."/>
            <person name="Hiraki A.T."/>
            <person name="Shimizu A."/>
            <person name="Kato Y."/>
            <person name="Nishiko R."/>
            <person name="Mori K."/>
            <person name="Fujita N."/>
            <person name="Imachi H."/>
            <person name="Takai K."/>
        </authorList>
    </citation>
    <scope>NUCLEOTIDE SEQUENCE [LARGE SCALE GENOMIC DNA]</scope>
    <source>
        <strain evidence="7">DSM 17711 / JCM 13418 / NBRC 101707 / SANAE</strain>
    </source>
</reference>
<evidence type="ECO:0000256" key="5">
    <source>
        <dbReference type="ARBA" id="ARBA00022842"/>
    </source>
</evidence>
<dbReference type="InterPro" id="IPR051400">
    <property type="entry name" value="HAD-like_hydrolase"/>
</dbReference>
<dbReference type="GO" id="GO:0046872">
    <property type="term" value="F:metal ion binding"/>
    <property type="evidence" value="ECO:0007669"/>
    <property type="project" value="UniProtKB-KW"/>
</dbReference>
<dbReference type="Gene3D" id="3.40.50.1000">
    <property type="entry name" value="HAD superfamily/HAD-like"/>
    <property type="match status" value="1"/>
</dbReference>
<dbReference type="AlphaFoldDB" id="D1YWE4"/>
<keyword evidence="4" id="KW-0378">Hydrolase</keyword>
<dbReference type="OrthoDB" id="27736at2157"/>
<dbReference type="InterPro" id="IPR041492">
    <property type="entry name" value="HAD_2"/>
</dbReference>
<dbReference type="STRING" id="304371.MCP_0694"/>
<dbReference type="FunCoup" id="D1YWE4">
    <property type="interactions" value="29"/>
</dbReference>
<evidence type="ECO:0000313" key="6">
    <source>
        <dbReference type="EMBL" id="BAI60766.1"/>
    </source>
</evidence>
<dbReference type="PANTHER" id="PTHR46470">
    <property type="entry name" value="N-ACYLNEURAMINATE-9-PHOSPHATASE"/>
    <property type="match status" value="1"/>
</dbReference>
<dbReference type="SUPFAM" id="SSF56784">
    <property type="entry name" value="HAD-like"/>
    <property type="match status" value="1"/>
</dbReference>
<dbReference type="NCBIfam" id="TIGR01509">
    <property type="entry name" value="HAD-SF-IA-v3"/>
    <property type="match status" value="1"/>
</dbReference>
<evidence type="ECO:0000256" key="3">
    <source>
        <dbReference type="ARBA" id="ARBA00022723"/>
    </source>
</evidence>
<sequence>MKIKAVVSDIYTTLIDIKTDEVDKDPYRRLASYLKYQGVYLSADELKWFFFEKKALQKKQSKETYPEVDYRRIWGDILGENQYSGADVVAIVPEIVKLHRALTVEKIKLYRGVFETLAGLKGGNNYRLGIVSDSQVDHAYPELRMLGIFGFFDAVVVSSEFGFRKPDVRLFAECLKRLEVSPHESVYIGNDTFRDIKGARDAGMATVLIMTKHGSKDGKVAAPDFTIEHIDEINEVLKKLEKK</sequence>
<dbReference type="InterPro" id="IPR036412">
    <property type="entry name" value="HAD-like_sf"/>
</dbReference>
<organism evidence="6 7">
    <name type="scientific">Methanocella paludicola (strain DSM 17711 / JCM 13418 / NBRC 101707 / SANAE)</name>
    <dbReference type="NCBI Taxonomy" id="304371"/>
    <lineage>
        <taxon>Archaea</taxon>
        <taxon>Methanobacteriati</taxon>
        <taxon>Methanobacteriota</taxon>
        <taxon>Stenosarchaea group</taxon>
        <taxon>Methanomicrobia</taxon>
        <taxon>Methanocellales</taxon>
        <taxon>Methanocellaceae</taxon>
        <taxon>Methanocella</taxon>
    </lineage>
</organism>
<evidence type="ECO:0000313" key="7">
    <source>
        <dbReference type="Proteomes" id="UP000001882"/>
    </source>
</evidence>
<comment type="similarity">
    <text evidence="2">Belongs to the HAD-like hydrolase superfamily.</text>
</comment>
<dbReference type="GO" id="GO:0044281">
    <property type="term" value="P:small molecule metabolic process"/>
    <property type="evidence" value="ECO:0007669"/>
    <property type="project" value="UniProtKB-ARBA"/>
</dbReference>
<dbReference type="eggNOG" id="arCOG02291">
    <property type="taxonomic scope" value="Archaea"/>
</dbReference>
<dbReference type="SFLD" id="SFLDG01129">
    <property type="entry name" value="C1.5:_HAD__Beta-PGM__Phosphata"/>
    <property type="match status" value="1"/>
</dbReference>
<reference evidence="6 7" key="2">
    <citation type="journal article" date="2008" name="Int. J. Syst. Evol. Microbiol.">
        <title>Methanocella paludicola gen. nov., sp. nov., a methane-producing archaeon, the first isolate of the lineage 'Rice Cluster I', and proposal of the new archaeal order Methanocellales ord. nov.</title>
        <authorList>
            <person name="Sakai S."/>
            <person name="Imachi H."/>
            <person name="Hanada S."/>
            <person name="Ohashi A."/>
            <person name="Harada H."/>
            <person name="Kamagata Y."/>
        </authorList>
    </citation>
    <scope>NUCLEOTIDE SEQUENCE [LARGE SCALE GENOMIC DNA]</scope>
    <source>
        <strain evidence="7">DSM 17711 / JCM 13418 / NBRC 101707 / SANAE</strain>
    </source>
</reference>
<dbReference type="SFLD" id="SFLDS00003">
    <property type="entry name" value="Haloacid_Dehalogenase"/>
    <property type="match status" value="1"/>
</dbReference>
<proteinExistence type="inferred from homology"/>
<evidence type="ECO:0000256" key="2">
    <source>
        <dbReference type="ARBA" id="ARBA00007958"/>
    </source>
</evidence>
<keyword evidence="3" id="KW-0479">Metal-binding</keyword>
<protein>
    <submittedName>
        <fullName evidence="6">Haloacid dehalogenase</fullName>
    </submittedName>
</protein>
<reference evidence="6 7" key="1">
    <citation type="journal article" date="2007" name="Appl. Environ. Microbiol.">
        <title>Isolation of key methanogens for global methane emission from rice paddy fields: a novel isolate affiliated with the clone cluster rice cluster I.</title>
        <authorList>
            <person name="Sakai S."/>
            <person name="Imachi H."/>
            <person name="Sekiguchi Y."/>
            <person name="Ohashi A."/>
            <person name="Harada H."/>
            <person name="Kamagata Y."/>
        </authorList>
    </citation>
    <scope>NUCLEOTIDE SEQUENCE [LARGE SCALE GENOMIC DNA]</scope>
    <source>
        <strain evidence="7">DSM 17711 / JCM 13418 / NBRC 101707 / SANAE</strain>
    </source>
</reference>
<dbReference type="GO" id="GO:0016791">
    <property type="term" value="F:phosphatase activity"/>
    <property type="evidence" value="ECO:0007669"/>
    <property type="project" value="TreeGrafter"/>
</dbReference>